<evidence type="ECO:0000313" key="3">
    <source>
        <dbReference type="Proteomes" id="UP000775872"/>
    </source>
</evidence>
<keyword evidence="3" id="KW-1185">Reference proteome</keyword>
<feature type="compositionally biased region" description="Pro residues" evidence="1">
    <location>
        <begin position="247"/>
        <end position="256"/>
    </location>
</feature>
<feature type="region of interest" description="Disordered" evidence="1">
    <location>
        <begin position="286"/>
        <end position="313"/>
    </location>
</feature>
<dbReference type="AlphaFoldDB" id="A0A9N9W4W0"/>
<feature type="region of interest" description="Disordered" evidence="1">
    <location>
        <begin position="227"/>
        <end position="268"/>
    </location>
</feature>
<dbReference type="InterPro" id="IPR022190">
    <property type="entry name" value="DUF3716"/>
</dbReference>
<evidence type="ECO:0000256" key="1">
    <source>
        <dbReference type="SAM" id="MobiDB-lite"/>
    </source>
</evidence>
<dbReference type="OrthoDB" id="4174112at2759"/>
<feature type="compositionally biased region" description="Low complexity" evidence="1">
    <location>
        <begin position="64"/>
        <end position="74"/>
    </location>
</feature>
<dbReference type="Pfam" id="PF12511">
    <property type="entry name" value="DUF3716"/>
    <property type="match status" value="1"/>
</dbReference>
<feature type="compositionally biased region" description="Low complexity" evidence="1">
    <location>
        <begin position="37"/>
        <end position="46"/>
    </location>
</feature>
<reference evidence="3" key="1">
    <citation type="submission" date="2019-06" db="EMBL/GenBank/DDBJ databases">
        <authorList>
            <person name="Broberg M."/>
        </authorList>
    </citation>
    <scope>NUCLEOTIDE SEQUENCE [LARGE SCALE GENOMIC DNA]</scope>
</reference>
<reference evidence="2 3" key="2">
    <citation type="submission" date="2021-10" db="EMBL/GenBank/DDBJ databases">
        <authorList>
            <person name="Piombo E."/>
        </authorList>
    </citation>
    <scope>NUCLEOTIDE SEQUENCE [LARGE SCALE GENOMIC DNA]</scope>
</reference>
<dbReference type="EMBL" id="CABFOC020000003">
    <property type="protein sequence ID" value="CAH0043299.1"/>
    <property type="molecule type" value="Genomic_DNA"/>
</dbReference>
<feature type="compositionally biased region" description="Pro residues" evidence="1">
    <location>
        <begin position="286"/>
        <end position="305"/>
    </location>
</feature>
<protein>
    <submittedName>
        <fullName evidence="2">Uncharacterized protein</fullName>
    </submittedName>
</protein>
<feature type="compositionally biased region" description="Basic and acidic residues" evidence="1">
    <location>
        <begin position="1"/>
        <end position="23"/>
    </location>
</feature>
<feature type="compositionally biased region" description="Low complexity" evidence="1">
    <location>
        <begin position="257"/>
        <end position="268"/>
    </location>
</feature>
<sequence length="393" mass="41885">MAKNLESARNERNASAENADHPNHSISSATPRDGQPSGTSSSFSSSLFVGDGQSRDISSTNEDSSSGGPQPSSSNNAEPGSEEQVAPVPQSPVISDDVDTRDTPAAKPKRGPNAGTVAKRFYRNGNGNNVKIDSLVGKRLARLPAQRNPEPRDRTHKPNMKRRGNVEAMLVQVAGEEPHHACRNCRKGHGPWARCVIMEGSLCGSCANCWYNACGSRCTFHDSKTKYETTSHHQPPQATSPNALPLGPYPPQPPFHQAPGPSASPLMPTYAPPPIPAYPPPPPPMPSYPPPPPVQSYPPPHPIPMQQPAGAPGPYSAPIGRQLLSRFAHWNISASTAEAVAQACTLDPRERSHARVQAAAEELGMLIADHAQQFGDEPDTYPSPAPVALMAPD</sequence>
<feature type="region of interest" description="Disordered" evidence="1">
    <location>
        <begin position="1"/>
        <end position="127"/>
    </location>
</feature>
<evidence type="ECO:0000313" key="2">
    <source>
        <dbReference type="EMBL" id="CAH0043299.1"/>
    </source>
</evidence>
<organism evidence="2 3">
    <name type="scientific">Clonostachys solani</name>
    <dbReference type="NCBI Taxonomy" id="160281"/>
    <lineage>
        <taxon>Eukaryota</taxon>
        <taxon>Fungi</taxon>
        <taxon>Dikarya</taxon>
        <taxon>Ascomycota</taxon>
        <taxon>Pezizomycotina</taxon>
        <taxon>Sordariomycetes</taxon>
        <taxon>Hypocreomycetidae</taxon>
        <taxon>Hypocreales</taxon>
        <taxon>Bionectriaceae</taxon>
        <taxon>Clonostachys</taxon>
    </lineage>
</organism>
<name>A0A9N9W4W0_9HYPO</name>
<accession>A0A9N9W4W0</accession>
<comment type="caution">
    <text evidence="2">The sequence shown here is derived from an EMBL/GenBank/DDBJ whole genome shotgun (WGS) entry which is preliminary data.</text>
</comment>
<gene>
    <name evidence="2" type="ORF">CSOL1703_00009243</name>
</gene>
<dbReference type="Proteomes" id="UP000775872">
    <property type="component" value="Unassembled WGS sequence"/>
</dbReference>
<proteinExistence type="predicted"/>